<keyword evidence="1" id="KW-0812">Transmembrane</keyword>
<dbReference type="AlphaFoldDB" id="A0A2H0ZKM3"/>
<keyword evidence="4" id="KW-1185">Reference proteome</keyword>
<evidence type="ECO:0000313" key="4">
    <source>
        <dbReference type="Proteomes" id="UP000230249"/>
    </source>
</evidence>
<gene>
    <name evidence="3" type="ORF">B9J08_002773</name>
    <name evidence="2" type="ORF">B9J08_00632</name>
</gene>
<feature type="transmembrane region" description="Helical" evidence="1">
    <location>
        <begin position="63"/>
        <end position="84"/>
    </location>
</feature>
<dbReference type="EMBL" id="PEKT02000007">
    <property type="protein sequence ID" value="PIS51199.1"/>
    <property type="molecule type" value="Genomic_DNA"/>
</dbReference>
<feature type="transmembrane region" description="Helical" evidence="1">
    <location>
        <begin position="309"/>
        <end position="332"/>
    </location>
</feature>
<feature type="transmembrane region" description="Helical" evidence="1">
    <location>
        <begin position="15"/>
        <end position="43"/>
    </location>
</feature>
<sequence>MLYAYKGLPLKRARINCIFITIVSSSAIYALACAIMPSGVLIPTPDFDFASAPISSVEDILRHAIRVSHSLGIVALAFILGLYYSIGSSTEKGLECLDDSLYHGRGQESGEKLYRAVHFNHTKHRSVRFQDFLGNCFTMTGILSCFVAFWPANWLLAFSHTIYEYHGCSIVTDHILWSMFAFALAKTCFTCIKNLSVPCRSFSNGVQVWTNFCWLYGTGLIVVAGVFWALASDVMMVYMYKATALIQQNQRLDSVIVAGIPKQFNFVTSAMAEFLLDNVFSHQSSESVALSEVLQQSISVFARAMDDSIWIIMLWIAVLSPLFKGVVVHYTIRNKMAS</sequence>
<dbReference type="VEuPathDB" id="FungiDB:CJJ07_002552"/>
<evidence type="ECO:0000313" key="2">
    <source>
        <dbReference type="EMBL" id="KAK8442306.1"/>
    </source>
</evidence>
<feature type="transmembrane region" description="Helical" evidence="1">
    <location>
        <begin position="174"/>
        <end position="192"/>
    </location>
</feature>
<feature type="transmembrane region" description="Helical" evidence="1">
    <location>
        <begin position="132"/>
        <end position="154"/>
    </location>
</feature>
<dbReference type="VEuPathDB" id="FungiDB:B9J08_002773"/>
<dbReference type="VEuPathDB" id="FungiDB:QG37_07056"/>
<protein>
    <submittedName>
        <fullName evidence="3">Uncharacterized protein</fullName>
    </submittedName>
</protein>
<reference evidence="3" key="2">
    <citation type="submission" date="2017-11" db="EMBL/GenBank/DDBJ databases">
        <title>Candida auris genome assembly and annotation.</title>
        <authorList>
            <person name="Munoz J.F."/>
            <person name="Gade L.G."/>
            <person name="Chow N.A."/>
            <person name="Litvintseva A.P."/>
            <person name="Loparev V.N."/>
            <person name="Cuomo C.A."/>
        </authorList>
    </citation>
    <scope>NUCLEOTIDE SEQUENCE</scope>
    <source>
        <strain evidence="3">B8441</strain>
    </source>
</reference>
<dbReference type="VEuPathDB" id="FungiDB:CJI97_002828"/>
<reference evidence="3 4" key="1">
    <citation type="journal article" date="2017" name="Clin. Infect. Dis.">
        <title>Simultaneous emergence of multidrug-resistant Candida auris on 3 continents confirmed by whole-genome sequencing and epidemiological analyses.</title>
        <authorList>
            <person name="Lockhart S.R."/>
            <person name="Etienne K.A."/>
            <person name="Vallabhaneni S."/>
            <person name="Farooqi J."/>
            <person name="Chowdhary A."/>
            <person name="Govender N.P."/>
            <person name="Colombo A.L."/>
            <person name="Calvo B."/>
            <person name="Cuomo C.A."/>
            <person name="Desjardins C.A."/>
            <person name="Berkow E.L."/>
            <person name="Castanheira M."/>
            <person name="Magobo R.E."/>
            <person name="Jabeen K."/>
            <person name="Asghar R.J."/>
            <person name="Meis J.F."/>
            <person name="Jackson B."/>
            <person name="Chiller T."/>
            <person name="Litvintseva A.P."/>
        </authorList>
    </citation>
    <scope>NUCLEOTIDE SEQUENCE [LARGE SCALE GENOMIC DNA]</scope>
    <source>
        <strain evidence="3 4">B8441</strain>
    </source>
</reference>
<keyword evidence="1" id="KW-0472">Membrane</keyword>
<comment type="caution">
    <text evidence="3">The sequence shown here is derived from an EMBL/GenBank/DDBJ whole genome shotgun (WGS) entry which is preliminary data.</text>
</comment>
<reference evidence="2" key="4">
    <citation type="submission" date="2024-03" db="EMBL/GenBank/DDBJ databases">
        <title>Improved genome assembly of Candida auris strain B8441 and annotation of B11205.</title>
        <authorList>
            <person name="Cauldron N.C."/>
            <person name="Shea T."/>
            <person name="Cuomo C.A."/>
        </authorList>
    </citation>
    <scope>NUCLEOTIDE SEQUENCE</scope>
    <source>
        <strain evidence="2">B8441</strain>
    </source>
</reference>
<dbReference type="Proteomes" id="UP000230249">
    <property type="component" value="Unassembled WGS sequence"/>
</dbReference>
<feature type="transmembrane region" description="Helical" evidence="1">
    <location>
        <begin position="213"/>
        <end position="231"/>
    </location>
</feature>
<evidence type="ECO:0000256" key="1">
    <source>
        <dbReference type="SAM" id="Phobius"/>
    </source>
</evidence>
<reference evidence="2 4" key="3">
    <citation type="journal article" date="2018" name="Nat. Commun.">
        <title>Genomic insights into multidrug-resistance, mating and virulence in Candida auris and related emerging species.</title>
        <authorList>
            <person name="Munoz J.F."/>
            <person name="Gade L."/>
            <person name="Chow N.A."/>
            <person name="Loparev V.N."/>
            <person name="Juieng P."/>
            <person name="Berkow E.L."/>
            <person name="Farrer R.A."/>
            <person name="Litvintseva A.P."/>
            <person name="Cuomo C.A."/>
        </authorList>
    </citation>
    <scope>GENOME REANNOTATION</scope>
    <source>
        <strain evidence="2 4">B8441</strain>
    </source>
</reference>
<proteinExistence type="predicted"/>
<dbReference type="EMBL" id="PEKT03000001">
    <property type="protein sequence ID" value="KAK8442306.1"/>
    <property type="molecule type" value="Genomic_DNA"/>
</dbReference>
<keyword evidence="1" id="KW-1133">Transmembrane helix</keyword>
<organism evidence="3">
    <name type="scientific">Candidozyma auris</name>
    <name type="common">Yeast</name>
    <name type="synonym">Candida auris</name>
    <dbReference type="NCBI Taxonomy" id="498019"/>
    <lineage>
        <taxon>Eukaryota</taxon>
        <taxon>Fungi</taxon>
        <taxon>Dikarya</taxon>
        <taxon>Ascomycota</taxon>
        <taxon>Saccharomycotina</taxon>
        <taxon>Pichiomycetes</taxon>
        <taxon>Metschnikowiaceae</taxon>
        <taxon>Candidozyma</taxon>
    </lineage>
</organism>
<name>A0A2H0ZKM3_CANAR</name>
<evidence type="ECO:0000313" key="3">
    <source>
        <dbReference type="EMBL" id="PIS51199.1"/>
    </source>
</evidence>
<accession>A0A2H0ZKM3</accession>